<comment type="caution">
    <text evidence="4">The sequence shown here is derived from an EMBL/GenBank/DDBJ whole genome shotgun (WGS) entry which is preliminary data.</text>
</comment>
<dbReference type="SUPFAM" id="SSF51735">
    <property type="entry name" value="NAD(P)-binding Rossmann-fold domains"/>
    <property type="match status" value="1"/>
</dbReference>
<feature type="domain" description="Pyrroline-5-carboxylate reductase catalytic N-terminal" evidence="3">
    <location>
        <begin position="6"/>
        <end position="100"/>
    </location>
</feature>
<comment type="similarity">
    <text evidence="1">Belongs to the pyrroline-5-carboxylate reductase family.</text>
</comment>
<dbReference type="AlphaFoldDB" id="A0A9D5DD05"/>
<evidence type="ECO:0000313" key="4">
    <source>
        <dbReference type="EMBL" id="KAJ0989696.1"/>
    </source>
</evidence>
<dbReference type="InterPro" id="IPR036291">
    <property type="entry name" value="NAD(P)-bd_dom_sf"/>
</dbReference>
<dbReference type="GO" id="GO:0004735">
    <property type="term" value="F:pyrroline-5-carboxylate reductase activity"/>
    <property type="evidence" value="ECO:0007669"/>
    <property type="project" value="TreeGrafter"/>
</dbReference>
<gene>
    <name evidence="4" type="ORF">J5N97_008052</name>
</gene>
<evidence type="ECO:0000259" key="3">
    <source>
        <dbReference type="Pfam" id="PF03807"/>
    </source>
</evidence>
<sequence length="121" mass="13285">MADVYRLGFVGAGNMAESIARGIANSGVLPPSTIRTAHRRPERRTVFESFGVRILETNQQVVDDSHIVILSVKPQVVKEVLLELRPFFSDEKVLVSIAAGIKLKDLQVCCLILYPLGGIPK</sequence>
<keyword evidence="2" id="KW-0560">Oxidoreductase</keyword>
<dbReference type="Gene3D" id="3.40.50.720">
    <property type="entry name" value="NAD(P)-binding Rossmann-like Domain"/>
    <property type="match status" value="1"/>
</dbReference>
<name>A0A9D5DD05_9LILI</name>
<dbReference type="Proteomes" id="UP001085076">
    <property type="component" value="Miscellaneous, Linkage group lg01"/>
</dbReference>
<dbReference type="Pfam" id="PF03807">
    <property type="entry name" value="F420_oxidored"/>
    <property type="match status" value="1"/>
</dbReference>
<evidence type="ECO:0000313" key="5">
    <source>
        <dbReference type="Proteomes" id="UP001085076"/>
    </source>
</evidence>
<evidence type="ECO:0000256" key="1">
    <source>
        <dbReference type="ARBA" id="ARBA00005525"/>
    </source>
</evidence>
<dbReference type="EMBL" id="JAGGNH010000001">
    <property type="protein sequence ID" value="KAJ0989696.1"/>
    <property type="molecule type" value="Genomic_DNA"/>
</dbReference>
<reference evidence="4" key="1">
    <citation type="submission" date="2021-03" db="EMBL/GenBank/DDBJ databases">
        <authorList>
            <person name="Li Z."/>
            <person name="Yang C."/>
        </authorList>
    </citation>
    <scope>NUCLEOTIDE SEQUENCE</scope>
    <source>
        <strain evidence="4">Dzin_1.0</strain>
        <tissue evidence="4">Leaf</tissue>
    </source>
</reference>
<dbReference type="InterPro" id="IPR028939">
    <property type="entry name" value="P5C_Rdtase_cat_N"/>
</dbReference>
<proteinExistence type="inferred from homology"/>
<evidence type="ECO:0000256" key="2">
    <source>
        <dbReference type="ARBA" id="ARBA00023002"/>
    </source>
</evidence>
<accession>A0A9D5DD05</accession>
<dbReference type="OrthoDB" id="10263291at2759"/>
<keyword evidence="5" id="KW-1185">Reference proteome</keyword>
<reference evidence="4" key="2">
    <citation type="journal article" date="2022" name="Hortic Res">
        <title>The genome of Dioscorea zingiberensis sheds light on the biosynthesis, origin and evolution of the medicinally important diosgenin saponins.</title>
        <authorList>
            <person name="Li Y."/>
            <person name="Tan C."/>
            <person name="Li Z."/>
            <person name="Guo J."/>
            <person name="Li S."/>
            <person name="Chen X."/>
            <person name="Wang C."/>
            <person name="Dai X."/>
            <person name="Yang H."/>
            <person name="Song W."/>
            <person name="Hou L."/>
            <person name="Xu J."/>
            <person name="Tong Z."/>
            <person name="Xu A."/>
            <person name="Yuan X."/>
            <person name="Wang W."/>
            <person name="Yang Q."/>
            <person name="Chen L."/>
            <person name="Sun Z."/>
            <person name="Wang K."/>
            <person name="Pan B."/>
            <person name="Chen J."/>
            <person name="Bao Y."/>
            <person name="Liu F."/>
            <person name="Qi X."/>
            <person name="Gang D.R."/>
            <person name="Wen J."/>
            <person name="Li J."/>
        </authorList>
    </citation>
    <scope>NUCLEOTIDE SEQUENCE</scope>
    <source>
        <strain evidence="4">Dzin_1.0</strain>
    </source>
</reference>
<organism evidence="4 5">
    <name type="scientific">Dioscorea zingiberensis</name>
    <dbReference type="NCBI Taxonomy" id="325984"/>
    <lineage>
        <taxon>Eukaryota</taxon>
        <taxon>Viridiplantae</taxon>
        <taxon>Streptophyta</taxon>
        <taxon>Embryophyta</taxon>
        <taxon>Tracheophyta</taxon>
        <taxon>Spermatophyta</taxon>
        <taxon>Magnoliopsida</taxon>
        <taxon>Liliopsida</taxon>
        <taxon>Dioscoreales</taxon>
        <taxon>Dioscoreaceae</taxon>
        <taxon>Dioscorea</taxon>
    </lineage>
</organism>
<dbReference type="GO" id="GO:0055129">
    <property type="term" value="P:L-proline biosynthetic process"/>
    <property type="evidence" value="ECO:0007669"/>
    <property type="project" value="TreeGrafter"/>
</dbReference>
<dbReference type="PANTHER" id="PTHR11645:SF0">
    <property type="entry name" value="PYRROLINE-5-CARBOXYLATE REDUCTASE 3"/>
    <property type="match status" value="1"/>
</dbReference>
<dbReference type="PANTHER" id="PTHR11645">
    <property type="entry name" value="PYRROLINE-5-CARBOXYLATE REDUCTASE"/>
    <property type="match status" value="1"/>
</dbReference>
<protein>
    <recommendedName>
        <fullName evidence="3">Pyrroline-5-carboxylate reductase catalytic N-terminal domain-containing protein</fullName>
    </recommendedName>
</protein>